<reference evidence="5" key="1">
    <citation type="submission" date="2021-01" db="EMBL/GenBank/DDBJ databases">
        <authorList>
            <person name="Corre E."/>
            <person name="Pelletier E."/>
            <person name="Niang G."/>
            <person name="Scheremetjew M."/>
            <person name="Finn R."/>
            <person name="Kale V."/>
            <person name="Holt S."/>
            <person name="Cochrane G."/>
            <person name="Meng A."/>
            <person name="Brown T."/>
            <person name="Cohen L."/>
        </authorList>
    </citation>
    <scope>NUCLEOTIDE SEQUENCE</scope>
    <source>
        <strain evidence="5">CCMP125</strain>
    </source>
</reference>
<protein>
    <submittedName>
        <fullName evidence="5">Uncharacterized protein</fullName>
    </submittedName>
</protein>
<feature type="region of interest" description="Disordered" evidence="1">
    <location>
        <begin position="64"/>
        <end position="112"/>
    </location>
</feature>
<feature type="chain" id="PRO_5036393828" evidence="3">
    <location>
        <begin position="31"/>
        <end position="273"/>
    </location>
</feature>
<keyword evidence="2" id="KW-0472">Membrane</keyword>
<evidence type="ECO:0000313" key="5">
    <source>
        <dbReference type="EMBL" id="CAD9962944.1"/>
    </source>
</evidence>
<feature type="signal peptide" evidence="3">
    <location>
        <begin position="1"/>
        <end position="30"/>
    </location>
</feature>
<dbReference type="EMBL" id="HBHT01016098">
    <property type="protein sequence ID" value="CAD9962941.1"/>
    <property type="molecule type" value="Transcribed_RNA"/>
</dbReference>
<gene>
    <name evidence="4" type="ORF">APAL1065_LOCUS10735</name>
    <name evidence="5" type="ORF">APAL1065_LOCUS10736</name>
</gene>
<evidence type="ECO:0000256" key="2">
    <source>
        <dbReference type="SAM" id="Phobius"/>
    </source>
</evidence>
<accession>A0A6U3AE79</accession>
<feature type="transmembrane region" description="Helical" evidence="2">
    <location>
        <begin position="245"/>
        <end position="269"/>
    </location>
</feature>
<name>A0A6U3AE79_9STRA</name>
<evidence type="ECO:0000256" key="1">
    <source>
        <dbReference type="SAM" id="MobiDB-lite"/>
    </source>
</evidence>
<keyword evidence="2" id="KW-0812">Transmembrane</keyword>
<proteinExistence type="predicted"/>
<dbReference type="AlphaFoldDB" id="A0A6U3AE79"/>
<feature type="transmembrane region" description="Helical" evidence="2">
    <location>
        <begin position="210"/>
        <end position="233"/>
    </location>
</feature>
<evidence type="ECO:0000256" key="3">
    <source>
        <dbReference type="SAM" id="SignalP"/>
    </source>
</evidence>
<keyword evidence="3" id="KW-0732">Signal</keyword>
<sequence length="273" mass="30474">MWKMLQRSQLGRAAICVVAILVAECRTANALTVPSNRHSQCCQQTHFGIRHRLPSLILLAKERSEDSTTNSDKVLLPSSDTTPLPQPEEASTTETENDVSQPSNNNTTQNIVKDAIPTTTVATVPTMISIENKRILIEELGYKRRDVDQLKFEMAPVLVEQRIPCPTTGLPASWCRSQEEFIMEQENKQARLMMMEKLEQESKYPFKVPLLGASLILFGKGFSDALITIIKVNMNFPGSSLVDEFLGVPVLLIDVLCVVAGASLGWWTWNNMK</sequence>
<dbReference type="EMBL" id="HBHT01016099">
    <property type="protein sequence ID" value="CAD9962944.1"/>
    <property type="molecule type" value="Transcribed_RNA"/>
</dbReference>
<evidence type="ECO:0000313" key="4">
    <source>
        <dbReference type="EMBL" id="CAD9962941.1"/>
    </source>
</evidence>
<feature type="compositionally biased region" description="Polar residues" evidence="1">
    <location>
        <begin position="67"/>
        <end position="111"/>
    </location>
</feature>
<organism evidence="5">
    <name type="scientific">Entomoneis paludosa</name>
    <dbReference type="NCBI Taxonomy" id="265537"/>
    <lineage>
        <taxon>Eukaryota</taxon>
        <taxon>Sar</taxon>
        <taxon>Stramenopiles</taxon>
        <taxon>Ochrophyta</taxon>
        <taxon>Bacillariophyta</taxon>
        <taxon>Bacillariophyceae</taxon>
        <taxon>Bacillariophycidae</taxon>
        <taxon>Entomoneidaceae</taxon>
        <taxon>Entomoneis</taxon>
    </lineage>
</organism>
<keyword evidence="2" id="KW-1133">Transmembrane helix</keyword>